<keyword evidence="2" id="KW-0812">Transmembrane</keyword>
<comment type="subcellular location">
    <subcellularLocation>
        <location evidence="1">Membrane</location>
        <topology evidence="1">Multi-pass membrane protein</topology>
    </subcellularLocation>
</comment>
<evidence type="ECO:0000256" key="2">
    <source>
        <dbReference type="ARBA" id="ARBA00022692"/>
    </source>
</evidence>
<dbReference type="AlphaFoldDB" id="A0A0B7AIC2"/>
<gene>
    <name evidence="5" type="primary">ORF121389</name>
</gene>
<organism evidence="5">
    <name type="scientific">Arion vulgaris</name>
    <dbReference type="NCBI Taxonomy" id="1028688"/>
    <lineage>
        <taxon>Eukaryota</taxon>
        <taxon>Metazoa</taxon>
        <taxon>Spiralia</taxon>
        <taxon>Lophotrochozoa</taxon>
        <taxon>Mollusca</taxon>
        <taxon>Gastropoda</taxon>
        <taxon>Heterobranchia</taxon>
        <taxon>Euthyneura</taxon>
        <taxon>Panpulmonata</taxon>
        <taxon>Eupulmonata</taxon>
        <taxon>Stylommatophora</taxon>
        <taxon>Helicina</taxon>
        <taxon>Arionoidea</taxon>
        <taxon>Arionidae</taxon>
        <taxon>Arion</taxon>
    </lineage>
</organism>
<sequence>MAVYDHSYKPKIGCLQKFTSCRWKLAFMLCFLRACQTALRQSIGMALVCMAERPYIHILSEPVHDDKINHSGSVVWNRSQGDMFDMKNDTIGLYHIRRLNDSAEITGDSRLPDNTTLLPHTVHLDKREFEWDATFEGIVLSSYYYGYLLTPMLSCYIERFVGAKHLVATCVGLGALVNLLTPELTRLHRYLLVALRVVAGTTMA</sequence>
<dbReference type="EMBL" id="HACG01033663">
    <property type="protein sequence ID" value="CEK80528.1"/>
    <property type="molecule type" value="Transcribed_RNA"/>
</dbReference>
<keyword evidence="4" id="KW-0472">Membrane</keyword>
<evidence type="ECO:0000256" key="1">
    <source>
        <dbReference type="ARBA" id="ARBA00004141"/>
    </source>
</evidence>
<evidence type="ECO:0000256" key="4">
    <source>
        <dbReference type="ARBA" id="ARBA00023136"/>
    </source>
</evidence>
<dbReference type="PANTHER" id="PTHR11662:SF399">
    <property type="entry name" value="FI19708P1-RELATED"/>
    <property type="match status" value="1"/>
</dbReference>
<accession>A0A0B7AIC2</accession>
<evidence type="ECO:0000256" key="3">
    <source>
        <dbReference type="ARBA" id="ARBA00022989"/>
    </source>
</evidence>
<name>A0A0B7AIC2_9EUPU</name>
<proteinExistence type="predicted"/>
<evidence type="ECO:0000313" key="5">
    <source>
        <dbReference type="EMBL" id="CEK80528.1"/>
    </source>
</evidence>
<dbReference type="Gene3D" id="1.20.120.540">
    <property type="entry name" value="Voltage-gated potassium channels"/>
    <property type="match status" value="1"/>
</dbReference>
<dbReference type="InterPro" id="IPR027378">
    <property type="entry name" value="Nucleotide_channel_N"/>
</dbReference>
<dbReference type="PANTHER" id="PTHR11662">
    <property type="entry name" value="SOLUTE CARRIER FAMILY 17"/>
    <property type="match status" value="1"/>
</dbReference>
<evidence type="ECO:0008006" key="6">
    <source>
        <dbReference type="Google" id="ProtNLM"/>
    </source>
</evidence>
<dbReference type="InterPro" id="IPR036259">
    <property type="entry name" value="MFS_trans_sf"/>
</dbReference>
<dbReference type="GO" id="GO:0006820">
    <property type="term" value="P:monoatomic anion transport"/>
    <property type="evidence" value="ECO:0007669"/>
    <property type="project" value="TreeGrafter"/>
</dbReference>
<dbReference type="GO" id="GO:0016020">
    <property type="term" value="C:membrane"/>
    <property type="evidence" value="ECO:0007669"/>
    <property type="project" value="UniProtKB-SubCell"/>
</dbReference>
<reference evidence="5" key="1">
    <citation type="submission" date="2014-12" db="EMBL/GenBank/DDBJ databases">
        <title>Insight into the proteome of Arion vulgaris.</title>
        <authorList>
            <person name="Aradska J."/>
            <person name="Bulat T."/>
            <person name="Smidak R."/>
            <person name="Sarate P."/>
            <person name="Gangsoo J."/>
            <person name="Sialana F."/>
            <person name="Bilban M."/>
            <person name="Lubec G."/>
        </authorList>
    </citation>
    <scope>NUCLEOTIDE SEQUENCE</scope>
    <source>
        <tissue evidence="5">Skin</tissue>
    </source>
</reference>
<protein>
    <recommendedName>
        <fullName evidence="6">Major facilitator superfamily (MFS) profile domain-containing protein</fullName>
    </recommendedName>
</protein>
<dbReference type="SUPFAM" id="SSF103473">
    <property type="entry name" value="MFS general substrate transporter"/>
    <property type="match status" value="1"/>
</dbReference>
<dbReference type="GO" id="GO:0022857">
    <property type="term" value="F:transmembrane transporter activity"/>
    <property type="evidence" value="ECO:0007669"/>
    <property type="project" value="TreeGrafter"/>
</dbReference>
<dbReference type="InterPro" id="IPR050382">
    <property type="entry name" value="MFS_Na/Anion_cotransporter"/>
</dbReference>
<keyword evidence="3" id="KW-1133">Transmembrane helix</keyword>